<dbReference type="EMBL" id="JAPFFJ010000004">
    <property type="protein sequence ID" value="KAJ6429957.1"/>
    <property type="molecule type" value="Genomic_DNA"/>
</dbReference>
<comment type="caution">
    <text evidence="1">The sequence shown here is derived from an EMBL/GenBank/DDBJ whole genome shotgun (WGS) entry which is preliminary data.</text>
</comment>
<gene>
    <name evidence="1" type="ORF">OIU84_021379</name>
</gene>
<keyword evidence="2" id="KW-1185">Reference proteome</keyword>
<reference evidence="1 2" key="1">
    <citation type="journal article" date="2023" name="Int. J. Mol. Sci.">
        <title>De Novo Assembly and Annotation of 11 Diverse Shrub Willow (Salix) Genomes Reveals Novel Gene Organization in Sex-Linked Regions.</title>
        <authorList>
            <person name="Hyden B."/>
            <person name="Feng K."/>
            <person name="Yates T.B."/>
            <person name="Jawdy S."/>
            <person name="Cereghino C."/>
            <person name="Smart L.B."/>
            <person name="Muchero W."/>
        </authorList>
    </citation>
    <scope>NUCLEOTIDE SEQUENCE [LARGE SCALE GENOMIC DNA]</scope>
    <source>
        <tissue evidence="1">Shoot tip</tissue>
    </source>
</reference>
<accession>A0AAD6PH06</accession>
<dbReference type="AlphaFoldDB" id="A0AAD6PH06"/>
<evidence type="ECO:0000313" key="1">
    <source>
        <dbReference type="EMBL" id="KAJ6429957.1"/>
    </source>
</evidence>
<proteinExistence type="predicted"/>
<sequence length="146" mass="15884">MNKRVQQNLAVWKQVRRSERGLGTLFSRSLTLSVQHCNLRSAGSFISTNSLHDLNTVDSRPSNIDSISADADHTLNADEDSDAVDCIHDSYSNSLPLHSVGVEEDHTSLENTGSSGGAYDLLSIEDVSPIESARARFFANNSGSLY</sequence>
<evidence type="ECO:0000313" key="2">
    <source>
        <dbReference type="Proteomes" id="UP001162972"/>
    </source>
</evidence>
<name>A0AAD6PH06_9ROSI</name>
<protein>
    <submittedName>
        <fullName evidence="1">Uncharacterized protein</fullName>
    </submittedName>
</protein>
<dbReference type="Proteomes" id="UP001162972">
    <property type="component" value="Chromosome 8"/>
</dbReference>
<organism evidence="1 2">
    <name type="scientific">Salix udensis</name>
    <dbReference type="NCBI Taxonomy" id="889485"/>
    <lineage>
        <taxon>Eukaryota</taxon>
        <taxon>Viridiplantae</taxon>
        <taxon>Streptophyta</taxon>
        <taxon>Embryophyta</taxon>
        <taxon>Tracheophyta</taxon>
        <taxon>Spermatophyta</taxon>
        <taxon>Magnoliopsida</taxon>
        <taxon>eudicotyledons</taxon>
        <taxon>Gunneridae</taxon>
        <taxon>Pentapetalae</taxon>
        <taxon>rosids</taxon>
        <taxon>fabids</taxon>
        <taxon>Malpighiales</taxon>
        <taxon>Salicaceae</taxon>
        <taxon>Saliceae</taxon>
        <taxon>Salix</taxon>
    </lineage>
</organism>